<name>A0A5C7ABS6_9FLAO</name>
<feature type="transmembrane region" description="Helical" evidence="1">
    <location>
        <begin position="167"/>
        <end position="193"/>
    </location>
</feature>
<keyword evidence="3" id="KW-1185">Reference proteome</keyword>
<feature type="transmembrane region" description="Helical" evidence="1">
    <location>
        <begin position="285"/>
        <end position="303"/>
    </location>
</feature>
<sequence length="388" mass="45553">MNIREIQLLEVLKKDKVLIVFVLLSLFSLLRSLVVPLYGDELTYVKIGEHILEGRYYLFEHPSTVTPVLPFMVALFYTFANPVLGFILMKCTNILLAFLGFRFLYLFLKEQNLNISIVLSILLLTLTNTHSIAWFSSLYPESILFFSFWGFVYYYCKAISVSNFKRMLLFFLLLTMTRYLYTVLGVAVIVYYYRCFKSDDFTKNHIKKILFYSVIYALPVLFWFKYVYLIEQNNLSEISYFDRFKEDSGLMTNILSGLGLEKHPEVSRINGIPAFVSLFVPITGFRHYLSSLILIGLFLLGYIKTQKPEGIKFMFYATILVMLGLVFAGTGFSRYWLVLLPCFYLGYYYVYKDFKFNDAWFLRISKIIAIVYVINEIRLDYLIIGKYL</sequence>
<feature type="transmembrane region" description="Helical" evidence="1">
    <location>
        <begin position="310"/>
        <end position="329"/>
    </location>
</feature>
<dbReference type="OrthoDB" id="1341464at2"/>
<evidence type="ECO:0000313" key="3">
    <source>
        <dbReference type="Proteomes" id="UP000321734"/>
    </source>
</evidence>
<feature type="transmembrane region" description="Helical" evidence="1">
    <location>
        <begin position="113"/>
        <end position="135"/>
    </location>
</feature>
<dbReference type="RefSeq" id="WP_146894103.1">
    <property type="nucleotide sequence ID" value="NZ_VORX01000009.1"/>
</dbReference>
<keyword evidence="1" id="KW-0472">Membrane</keyword>
<reference evidence="2 3" key="1">
    <citation type="submission" date="2019-08" db="EMBL/GenBank/DDBJ databases">
        <title>Genome sequence of Gelidibacter salicanalis IC162T.</title>
        <authorList>
            <person name="Bowman J.P."/>
        </authorList>
    </citation>
    <scope>NUCLEOTIDE SEQUENCE [LARGE SCALE GENOMIC DNA]</scope>
    <source>
        <strain evidence="2 3">IC162</strain>
    </source>
</reference>
<proteinExistence type="predicted"/>
<keyword evidence="1" id="KW-1133">Transmembrane helix</keyword>
<keyword evidence="1" id="KW-0812">Transmembrane</keyword>
<protein>
    <recommendedName>
        <fullName evidence="4">Glycosyltransferase RgtA/B/C/D-like domain-containing protein</fullName>
    </recommendedName>
</protein>
<dbReference type="EMBL" id="VORX01000009">
    <property type="protein sequence ID" value="TXE05851.1"/>
    <property type="molecule type" value="Genomic_DNA"/>
</dbReference>
<dbReference type="Proteomes" id="UP000321734">
    <property type="component" value="Unassembled WGS sequence"/>
</dbReference>
<feature type="transmembrane region" description="Helical" evidence="1">
    <location>
        <begin position="209"/>
        <end position="230"/>
    </location>
</feature>
<dbReference type="AlphaFoldDB" id="A0A5C7ABS6"/>
<organism evidence="2 3">
    <name type="scientific">Gelidibacter salicanalis</name>
    <dbReference type="NCBI Taxonomy" id="291193"/>
    <lineage>
        <taxon>Bacteria</taxon>
        <taxon>Pseudomonadati</taxon>
        <taxon>Bacteroidota</taxon>
        <taxon>Flavobacteriia</taxon>
        <taxon>Flavobacteriales</taxon>
        <taxon>Flavobacteriaceae</taxon>
        <taxon>Gelidibacter</taxon>
    </lineage>
</organism>
<evidence type="ECO:0000313" key="2">
    <source>
        <dbReference type="EMBL" id="TXE05851.1"/>
    </source>
</evidence>
<gene>
    <name evidence="2" type="ORF">ES711_14925</name>
</gene>
<comment type="caution">
    <text evidence="2">The sequence shown here is derived from an EMBL/GenBank/DDBJ whole genome shotgun (WGS) entry which is preliminary data.</text>
</comment>
<evidence type="ECO:0008006" key="4">
    <source>
        <dbReference type="Google" id="ProtNLM"/>
    </source>
</evidence>
<feature type="transmembrane region" description="Helical" evidence="1">
    <location>
        <begin position="87"/>
        <end position="107"/>
    </location>
</feature>
<evidence type="ECO:0000256" key="1">
    <source>
        <dbReference type="SAM" id="Phobius"/>
    </source>
</evidence>
<accession>A0A5C7ABS6</accession>
<feature type="transmembrane region" description="Helical" evidence="1">
    <location>
        <begin position="17"/>
        <end position="38"/>
    </location>
</feature>